<evidence type="ECO:0000313" key="1">
    <source>
        <dbReference type="EMBL" id="KAI7996739.1"/>
    </source>
</evidence>
<accession>A0ACC0G820</accession>
<protein>
    <submittedName>
        <fullName evidence="1">Uncharacterized protein</fullName>
    </submittedName>
</protein>
<comment type="caution">
    <text evidence="1">The sequence shown here is derived from an EMBL/GenBank/DDBJ whole genome shotgun (WGS) entry which is preliminary data.</text>
</comment>
<proteinExistence type="predicted"/>
<organism evidence="1 2">
    <name type="scientific">Camellia lanceoleosa</name>
    <dbReference type="NCBI Taxonomy" id="1840588"/>
    <lineage>
        <taxon>Eukaryota</taxon>
        <taxon>Viridiplantae</taxon>
        <taxon>Streptophyta</taxon>
        <taxon>Embryophyta</taxon>
        <taxon>Tracheophyta</taxon>
        <taxon>Spermatophyta</taxon>
        <taxon>Magnoliopsida</taxon>
        <taxon>eudicotyledons</taxon>
        <taxon>Gunneridae</taxon>
        <taxon>Pentapetalae</taxon>
        <taxon>asterids</taxon>
        <taxon>Ericales</taxon>
        <taxon>Theaceae</taxon>
        <taxon>Camellia</taxon>
    </lineage>
</organism>
<gene>
    <name evidence="1" type="ORF">LOK49_LG10G02997</name>
</gene>
<sequence>MASTLLLILATEIVIPVCAVVETHRSVDIAPSISLLSSSVGPKSESDSKIVRSLIPKSESFSLPPYPEAEVIALSPKSLMATNRFEVKELEELFFQVSEQWVQVAECLFLLRERSQTVMSSGEFLTQNLHSQLGRSRRPYHPIVFVDLFSTHSPRCL</sequence>
<name>A0ACC0G820_9ERIC</name>
<dbReference type="EMBL" id="CM045767">
    <property type="protein sequence ID" value="KAI7996739.1"/>
    <property type="molecule type" value="Genomic_DNA"/>
</dbReference>
<dbReference type="Proteomes" id="UP001060215">
    <property type="component" value="Chromosome 10"/>
</dbReference>
<keyword evidence="2" id="KW-1185">Reference proteome</keyword>
<evidence type="ECO:0000313" key="2">
    <source>
        <dbReference type="Proteomes" id="UP001060215"/>
    </source>
</evidence>
<reference evidence="1 2" key="1">
    <citation type="journal article" date="2022" name="Plant J.">
        <title>Chromosome-level genome of Camellia lanceoleosa provides a valuable resource for understanding genome evolution and self-incompatibility.</title>
        <authorList>
            <person name="Gong W."/>
            <person name="Xiao S."/>
            <person name="Wang L."/>
            <person name="Liao Z."/>
            <person name="Chang Y."/>
            <person name="Mo W."/>
            <person name="Hu G."/>
            <person name="Li W."/>
            <person name="Zhao G."/>
            <person name="Zhu H."/>
            <person name="Hu X."/>
            <person name="Ji K."/>
            <person name="Xiang X."/>
            <person name="Song Q."/>
            <person name="Yuan D."/>
            <person name="Jin S."/>
            <person name="Zhang L."/>
        </authorList>
    </citation>
    <scope>NUCLEOTIDE SEQUENCE [LARGE SCALE GENOMIC DNA]</scope>
    <source>
        <strain evidence="1">SQ_2022a</strain>
    </source>
</reference>